<dbReference type="EMBL" id="CP022752">
    <property type="protein sequence ID" value="ASU81241.1"/>
    <property type="molecule type" value="Genomic_DNA"/>
</dbReference>
<name>A0A223RZE5_9ACTN</name>
<dbReference type="AlphaFoldDB" id="A0A223RZE5"/>
<accession>A0A223RZE5</accession>
<evidence type="ECO:0000313" key="2">
    <source>
        <dbReference type="EMBL" id="ASU81241.1"/>
    </source>
</evidence>
<evidence type="ECO:0000313" key="3">
    <source>
        <dbReference type="Proteomes" id="UP000215043"/>
    </source>
</evidence>
<protein>
    <submittedName>
        <fullName evidence="2">Type I-E CRISPR-associated protein Cse1/CasA</fullName>
    </submittedName>
</protein>
<evidence type="ECO:0000256" key="1">
    <source>
        <dbReference type="SAM" id="MobiDB-lite"/>
    </source>
</evidence>
<dbReference type="KEGG" id="aey:CDG81_17980"/>
<sequence>MVAQRHPAGRVCPERPESGAVERGSRAGAGPYQEGMSMSPPVFDVRDEPWIPVVSEDGTTRSLSLRDVMLRAHRWQDLAVTIPPAASGLLRVLYTITARVTGLDRKTGIESWKKQRRLVLDKAEFDPNDVNEYFDRDPDAWNLFDSDRPWLQDPRLAEQAKRVGINRLDPTRPPENSPVWFQHAHVGHSPAISTPQAILWLLVHSFYGSGGTGGTRTIGEISNQHMSSGPLRAALSHFPLGRNLFETLVLGVPAPNTDPEESETPGSDLAPWERSELPDPLGQPPAVTWPAGLLLGRSRHALLLHPDEDGSHVIDCRLTWAYKQPHPPVLDPYVIHRRNGDEWAERRADADRAIWRDLDALLADTEELSRPAIVSAATDKLPLELRDALRIRVHGVDQDRQATNRQWITATTPPIVNWLDENEPRAARGATTLRLAAEEIEKKLKSVLQQAYQSLGIAGSAQGKENSPWVPVAMRYYWPRAEQLFWERMDPKRLDFTAPYRACLDIALEAIEAATDHEAHQPAVARELATARGQLSTYALKKDPPPKENSDET</sequence>
<feature type="region of interest" description="Disordered" evidence="1">
    <location>
        <begin position="253"/>
        <end position="283"/>
    </location>
</feature>
<dbReference type="InterPro" id="IPR013381">
    <property type="entry name" value="CRISPR-assoc_prot_Cse1"/>
</dbReference>
<organism evidence="2 3">
    <name type="scientific">Actinopolyspora erythraea</name>
    <dbReference type="NCBI Taxonomy" id="414996"/>
    <lineage>
        <taxon>Bacteria</taxon>
        <taxon>Bacillati</taxon>
        <taxon>Actinomycetota</taxon>
        <taxon>Actinomycetes</taxon>
        <taxon>Actinopolysporales</taxon>
        <taxon>Actinopolysporaceae</taxon>
        <taxon>Actinopolyspora</taxon>
    </lineage>
</organism>
<feature type="region of interest" description="Disordered" evidence="1">
    <location>
        <begin position="1"/>
        <end position="37"/>
    </location>
</feature>
<dbReference type="Proteomes" id="UP000215043">
    <property type="component" value="Chromosome"/>
</dbReference>
<dbReference type="NCBIfam" id="TIGR02547">
    <property type="entry name" value="casA_cse1"/>
    <property type="match status" value="1"/>
</dbReference>
<gene>
    <name evidence="2" type="primary">casA</name>
    <name evidence="2" type="ORF">CDG81_17980</name>
</gene>
<proteinExistence type="predicted"/>
<dbReference type="Pfam" id="PF09481">
    <property type="entry name" value="CRISPR_Cse1"/>
    <property type="match status" value="1"/>
</dbReference>
<reference evidence="2 3" key="1">
    <citation type="submission" date="2017-08" db="EMBL/GenBank/DDBJ databases">
        <title>The complete genome sequence of moderately halophilic actinomycete Actinopolyspora erythraea YIM 90600, the producer of novel erythromycin, novel actinopolysporins A-C and tubercidin.</title>
        <authorList>
            <person name="Yin M."/>
            <person name="Tang S."/>
        </authorList>
    </citation>
    <scope>NUCLEOTIDE SEQUENCE [LARGE SCALE GENOMIC DNA]</scope>
    <source>
        <strain evidence="2 3">YIM 90600</strain>
    </source>
</reference>